<keyword evidence="8" id="KW-0346">Stress response</keyword>
<keyword evidence="2 6" id="KW-0143">Chaperone</keyword>
<dbReference type="VEuPathDB" id="FungiDB:TAPDE_001187"/>
<dbReference type="InterPro" id="IPR037124">
    <property type="entry name" value="Chaperonin_GroES_sf"/>
</dbReference>
<feature type="region of interest" description="Disordered" evidence="7">
    <location>
        <begin position="154"/>
        <end position="179"/>
    </location>
</feature>
<dbReference type="EMBL" id="CAHR02000039">
    <property type="protein sequence ID" value="CCG81420.1"/>
    <property type="molecule type" value="Genomic_DNA"/>
</dbReference>
<reference evidence="8 9" key="1">
    <citation type="journal article" date="2013" name="MBio">
        <title>Genome sequencing of the plant pathogen Taphrina deformans, the causal agent of peach leaf curl.</title>
        <authorList>
            <person name="Cisse O.H."/>
            <person name="Almeida J.M.G.C.F."/>
            <person name="Fonseca A."/>
            <person name="Kumar A.A."/>
            <person name="Salojaervi J."/>
            <person name="Overmyer K."/>
            <person name="Hauser P.M."/>
            <person name="Pagni M."/>
        </authorList>
    </citation>
    <scope>NUCLEOTIDE SEQUENCE [LARGE SCALE GENOMIC DNA]</scope>
    <source>
        <strain evidence="9">PYCC 5710 / ATCC 11124 / CBS 356.35 / IMI 108563 / JCM 9778 / NBRC 8474</strain>
    </source>
</reference>
<dbReference type="HAMAP" id="MF_00580">
    <property type="entry name" value="CH10"/>
    <property type="match status" value="1"/>
</dbReference>
<dbReference type="Pfam" id="PF12223">
    <property type="entry name" value="DUF3602"/>
    <property type="match status" value="1"/>
</dbReference>
<dbReference type="OrthoDB" id="184876at2759"/>
<dbReference type="Proteomes" id="UP000013776">
    <property type="component" value="Unassembled WGS sequence"/>
</dbReference>
<evidence type="ECO:0000256" key="1">
    <source>
        <dbReference type="ARBA" id="ARBA00006975"/>
    </source>
</evidence>
<keyword evidence="9" id="KW-1185">Reference proteome</keyword>
<evidence type="ECO:0000256" key="5">
    <source>
        <dbReference type="ARBA" id="ARBA00079398"/>
    </source>
</evidence>
<feature type="region of interest" description="Disordered" evidence="7">
    <location>
        <begin position="1"/>
        <end position="41"/>
    </location>
</feature>
<evidence type="ECO:0000256" key="2">
    <source>
        <dbReference type="ARBA" id="ARBA00023186"/>
    </source>
</evidence>
<dbReference type="SUPFAM" id="SSF50129">
    <property type="entry name" value="GroES-like"/>
    <property type="match status" value="1"/>
</dbReference>
<evidence type="ECO:0000313" key="8">
    <source>
        <dbReference type="EMBL" id="CCG81420.1"/>
    </source>
</evidence>
<dbReference type="FunFam" id="2.30.33.40:FF:000001">
    <property type="entry name" value="10 kDa chaperonin"/>
    <property type="match status" value="1"/>
</dbReference>
<evidence type="ECO:0000313" key="9">
    <source>
        <dbReference type="Proteomes" id="UP000013776"/>
    </source>
</evidence>
<dbReference type="GO" id="GO:0051087">
    <property type="term" value="F:protein-folding chaperone binding"/>
    <property type="evidence" value="ECO:0007669"/>
    <property type="project" value="TreeGrafter"/>
</dbReference>
<feature type="region of interest" description="Disordered" evidence="7">
    <location>
        <begin position="124"/>
        <end position="143"/>
    </location>
</feature>
<feature type="compositionally biased region" description="Polar residues" evidence="7">
    <location>
        <begin position="125"/>
        <end position="136"/>
    </location>
</feature>
<evidence type="ECO:0000256" key="3">
    <source>
        <dbReference type="ARBA" id="ARBA00031971"/>
    </source>
</evidence>
<dbReference type="GO" id="GO:0051082">
    <property type="term" value="F:unfolded protein binding"/>
    <property type="evidence" value="ECO:0007669"/>
    <property type="project" value="TreeGrafter"/>
</dbReference>
<dbReference type="InterPro" id="IPR011032">
    <property type="entry name" value="GroES-like_sf"/>
</dbReference>
<dbReference type="eggNOG" id="KOG1641">
    <property type="taxonomic scope" value="Eukaryota"/>
</dbReference>
<dbReference type="PRINTS" id="PR00297">
    <property type="entry name" value="CHAPERONIN10"/>
</dbReference>
<proteinExistence type="inferred from homology"/>
<dbReference type="GO" id="GO:0046872">
    <property type="term" value="F:metal ion binding"/>
    <property type="evidence" value="ECO:0007669"/>
    <property type="project" value="TreeGrafter"/>
</dbReference>
<dbReference type="SMART" id="SM00883">
    <property type="entry name" value="Cpn10"/>
    <property type="match status" value="1"/>
</dbReference>
<dbReference type="Pfam" id="PF00166">
    <property type="entry name" value="Cpn10"/>
    <property type="match status" value="1"/>
</dbReference>
<dbReference type="CDD" id="cd00320">
    <property type="entry name" value="cpn10"/>
    <property type="match status" value="1"/>
</dbReference>
<comment type="caution">
    <text evidence="8">The sequence shown here is derived from an EMBL/GenBank/DDBJ whole genome shotgun (WGS) entry which is preliminary data.</text>
</comment>
<dbReference type="PROSITE" id="PS00681">
    <property type="entry name" value="CHAPERONINS_CPN10"/>
    <property type="match status" value="1"/>
</dbReference>
<dbReference type="STRING" id="1097556.R4X7N1"/>
<comment type="similarity">
    <text evidence="1 6">Belongs to the GroES chaperonin family.</text>
</comment>
<dbReference type="GO" id="GO:0044183">
    <property type="term" value="F:protein folding chaperone"/>
    <property type="evidence" value="ECO:0007669"/>
    <property type="project" value="InterPro"/>
</dbReference>
<dbReference type="PANTHER" id="PTHR10772">
    <property type="entry name" value="10 KDA HEAT SHOCK PROTEIN"/>
    <property type="match status" value="1"/>
</dbReference>
<dbReference type="InterPro" id="IPR018369">
    <property type="entry name" value="Chaprnonin_Cpn10_CS"/>
</dbReference>
<dbReference type="GO" id="GO:0005759">
    <property type="term" value="C:mitochondrial matrix"/>
    <property type="evidence" value="ECO:0007669"/>
    <property type="project" value="TreeGrafter"/>
</dbReference>
<dbReference type="InterPro" id="IPR022024">
    <property type="entry name" value="DUF3602"/>
</dbReference>
<name>R4X7N1_TAPDE</name>
<protein>
    <recommendedName>
        <fullName evidence="4">20 kDa chaperonin, chloroplastic</fullName>
    </recommendedName>
    <alternativeName>
        <fullName evidence="3">Chaperonin 10</fullName>
    </alternativeName>
    <alternativeName>
        <fullName evidence="5">Protein Cpn21</fullName>
    </alternativeName>
</protein>
<evidence type="ECO:0000256" key="4">
    <source>
        <dbReference type="ARBA" id="ARBA00073031"/>
    </source>
</evidence>
<organism evidence="8 9">
    <name type="scientific">Taphrina deformans (strain PYCC 5710 / ATCC 11124 / CBS 356.35 / IMI 108563 / JCM 9778 / NBRC 8474)</name>
    <name type="common">Peach leaf curl fungus</name>
    <name type="synonym">Lalaria deformans</name>
    <dbReference type="NCBI Taxonomy" id="1097556"/>
    <lineage>
        <taxon>Eukaryota</taxon>
        <taxon>Fungi</taxon>
        <taxon>Dikarya</taxon>
        <taxon>Ascomycota</taxon>
        <taxon>Taphrinomycotina</taxon>
        <taxon>Taphrinomycetes</taxon>
        <taxon>Taphrinales</taxon>
        <taxon>Taphrinaceae</taxon>
        <taxon>Taphrina</taxon>
    </lineage>
</organism>
<feature type="region of interest" description="Disordered" evidence="7">
    <location>
        <begin position="84"/>
        <end position="109"/>
    </location>
</feature>
<evidence type="ECO:0000256" key="7">
    <source>
        <dbReference type="SAM" id="MobiDB-lite"/>
    </source>
</evidence>
<dbReference type="GO" id="GO:0005524">
    <property type="term" value="F:ATP binding"/>
    <property type="evidence" value="ECO:0007669"/>
    <property type="project" value="InterPro"/>
</dbReference>
<accession>R4X7N1</accession>
<evidence type="ECO:0000256" key="6">
    <source>
        <dbReference type="RuleBase" id="RU003479"/>
    </source>
</evidence>
<dbReference type="PANTHER" id="PTHR10772:SF0">
    <property type="entry name" value="10 KDA HEAT SHOCK PROTEIN, MITOCHONDRIAL"/>
    <property type="match status" value="1"/>
</dbReference>
<sequence length="280" mass="28893">MVNAPETNRVRHVSTGRGGAANFKKATSLAKEQSESPSTVINSQAGDIGDCALTRIATQASLGARFATGRGGAGNILPTGQAPLPAQTEPLSARPRTSFSTGRGGAGNFKSQKKARAMSLEAAAGSQTTAVHSGSATDGRPKFASRVPRIDADFESDCGTDDMASSRGPKSRRDSSTAIKSAKSIQPLLNRILISRTKPELRTASGLLLPEKSAPKLNEGTVLAVGPGGIDDTTGKVVKPSLTVGQRVLLPAFGGTAVSVGEDEVVLFRESEILAIISEQ</sequence>
<dbReference type="Gene3D" id="2.30.33.40">
    <property type="entry name" value="GroES chaperonin"/>
    <property type="match status" value="1"/>
</dbReference>
<dbReference type="InterPro" id="IPR020818">
    <property type="entry name" value="Chaperonin_GroES"/>
</dbReference>
<dbReference type="AlphaFoldDB" id="R4X7N1"/>
<gene>
    <name evidence="8" type="ORF">TAPDE_001187</name>
</gene>